<comment type="caution">
    <text evidence="2">The sequence shown here is derived from an EMBL/GenBank/DDBJ whole genome shotgun (WGS) entry which is preliminary data.</text>
</comment>
<dbReference type="AlphaFoldDB" id="A0A9P0MN48"/>
<sequence>MFSNETPARLNKEITSGGHDGKKRAEEDKVTARIDLVSNPTYLFSVMRLFIKVFSSCLNQEKDSPASNKSLSSDLSNSAASLGRSRSLTKSFISTWENNIDRRNEVQQKVPVGSSGAQLRCDYVDIMGGDNSSWIQENWLVEASDEEQVGGSNSESELDEITQSDIIVLVKSTNCPHTPVSLQTTRTTAVQGSIIHSILPDIMAETVLNKNGQSLHQQAPQEHDRHNITLHLPGVKSSAKSAKTAWNVLVCFF</sequence>
<dbReference type="OrthoDB" id="8146428at2759"/>
<feature type="region of interest" description="Disordered" evidence="1">
    <location>
        <begin position="1"/>
        <end position="26"/>
    </location>
</feature>
<evidence type="ECO:0000256" key="1">
    <source>
        <dbReference type="SAM" id="MobiDB-lite"/>
    </source>
</evidence>
<organism evidence="2 3">
    <name type="scientific">Acanthoscelides obtectus</name>
    <name type="common">Bean weevil</name>
    <name type="synonym">Bruchus obtectus</name>
    <dbReference type="NCBI Taxonomy" id="200917"/>
    <lineage>
        <taxon>Eukaryota</taxon>
        <taxon>Metazoa</taxon>
        <taxon>Ecdysozoa</taxon>
        <taxon>Arthropoda</taxon>
        <taxon>Hexapoda</taxon>
        <taxon>Insecta</taxon>
        <taxon>Pterygota</taxon>
        <taxon>Neoptera</taxon>
        <taxon>Endopterygota</taxon>
        <taxon>Coleoptera</taxon>
        <taxon>Polyphaga</taxon>
        <taxon>Cucujiformia</taxon>
        <taxon>Chrysomeloidea</taxon>
        <taxon>Chrysomelidae</taxon>
        <taxon>Bruchinae</taxon>
        <taxon>Bruchini</taxon>
        <taxon>Acanthoscelides</taxon>
    </lineage>
</organism>
<dbReference type="EMBL" id="CAKOFQ010008753">
    <property type="protein sequence ID" value="CAH2015805.1"/>
    <property type="molecule type" value="Genomic_DNA"/>
</dbReference>
<name>A0A9P0MN48_ACAOB</name>
<gene>
    <name evidence="2" type="ORF">ACAOBT_LOCUS34958</name>
</gene>
<reference evidence="2" key="1">
    <citation type="submission" date="2022-03" db="EMBL/GenBank/DDBJ databases">
        <authorList>
            <person name="Sayadi A."/>
        </authorList>
    </citation>
    <scope>NUCLEOTIDE SEQUENCE</scope>
</reference>
<evidence type="ECO:0000313" key="3">
    <source>
        <dbReference type="Proteomes" id="UP001152888"/>
    </source>
</evidence>
<accession>A0A9P0MN48</accession>
<proteinExistence type="predicted"/>
<evidence type="ECO:0000313" key="2">
    <source>
        <dbReference type="EMBL" id="CAH2015805.1"/>
    </source>
</evidence>
<keyword evidence="3" id="KW-1185">Reference proteome</keyword>
<dbReference type="Proteomes" id="UP001152888">
    <property type="component" value="Unassembled WGS sequence"/>
</dbReference>
<protein>
    <submittedName>
        <fullName evidence="2">Uncharacterized protein</fullName>
    </submittedName>
</protein>